<gene>
    <name evidence="9" type="ORF">ILUMI_02751</name>
</gene>
<keyword evidence="5" id="KW-0804">Transcription</keyword>
<organism evidence="9 10">
    <name type="scientific">Ignelater luminosus</name>
    <name type="common">Cucubano</name>
    <name type="synonym">Pyrophorus luminosus</name>
    <dbReference type="NCBI Taxonomy" id="2038154"/>
    <lineage>
        <taxon>Eukaryota</taxon>
        <taxon>Metazoa</taxon>
        <taxon>Ecdysozoa</taxon>
        <taxon>Arthropoda</taxon>
        <taxon>Hexapoda</taxon>
        <taxon>Insecta</taxon>
        <taxon>Pterygota</taxon>
        <taxon>Neoptera</taxon>
        <taxon>Endopterygota</taxon>
        <taxon>Coleoptera</taxon>
        <taxon>Polyphaga</taxon>
        <taxon>Elateriformia</taxon>
        <taxon>Elateroidea</taxon>
        <taxon>Elateridae</taxon>
        <taxon>Agrypninae</taxon>
        <taxon>Pyrophorini</taxon>
        <taxon>Ignelater</taxon>
    </lineage>
</organism>
<dbReference type="PANTHER" id="PTHR13392">
    <property type="entry name" value="ATAXIN 1"/>
    <property type="match status" value="1"/>
</dbReference>
<keyword evidence="3" id="KW-0805">Transcription regulation</keyword>
<dbReference type="GO" id="GO:0006355">
    <property type="term" value="P:regulation of DNA-templated transcription"/>
    <property type="evidence" value="ECO:0007669"/>
    <property type="project" value="InterPro"/>
</dbReference>
<feature type="region of interest" description="Disordered" evidence="7">
    <location>
        <begin position="459"/>
        <end position="508"/>
    </location>
</feature>
<dbReference type="SUPFAM" id="SSF102031">
    <property type="entry name" value="AXH domain"/>
    <property type="match status" value="1"/>
</dbReference>
<keyword evidence="4" id="KW-0238">DNA-binding</keyword>
<feature type="region of interest" description="Disordered" evidence="7">
    <location>
        <begin position="17"/>
        <end position="94"/>
    </location>
</feature>
<evidence type="ECO:0000256" key="2">
    <source>
        <dbReference type="ARBA" id="ARBA00022491"/>
    </source>
</evidence>
<keyword evidence="10" id="KW-1185">Reference proteome</keyword>
<dbReference type="GO" id="GO:0003677">
    <property type="term" value="F:DNA binding"/>
    <property type="evidence" value="ECO:0007669"/>
    <property type="project" value="UniProtKB-KW"/>
</dbReference>
<evidence type="ECO:0000259" key="8">
    <source>
        <dbReference type="PROSITE" id="PS51148"/>
    </source>
</evidence>
<dbReference type="GO" id="GO:0003723">
    <property type="term" value="F:RNA binding"/>
    <property type="evidence" value="ECO:0007669"/>
    <property type="project" value="InterPro"/>
</dbReference>
<reference evidence="9" key="1">
    <citation type="submission" date="2019-08" db="EMBL/GenBank/DDBJ databases">
        <title>The genome of the North American firefly Photinus pyralis.</title>
        <authorList>
            <consortium name="Photinus pyralis genome working group"/>
            <person name="Fallon T.R."/>
            <person name="Sander Lower S.E."/>
            <person name="Weng J.-K."/>
        </authorList>
    </citation>
    <scope>NUCLEOTIDE SEQUENCE</scope>
    <source>
        <strain evidence="9">TRF0915ILg1</strain>
        <tissue evidence="9">Whole body</tissue>
    </source>
</reference>
<proteinExistence type="predicted"/>
<sequence>MISAGIEGRLSYMTYPEPWGGPPKQPPEFLRPAPKPLPQTSRYNGVTISTSLNGTRLGPPQRPPSKYPSPPAATPVNLTQPKDEVSDEMPYSAYSRLFHPPPPFTYHPTGPYSALYQSPYTPLLRTNYAPPPPLSPLESPYTPTTPSATNTATFLSPPATFSPPAPLQQQPPQQTVVRAERKPSPSFKVPSGKEGSLKHRILTRPGDSSATHSRVPLDLQQASEGPRLSESIRKRLTATVSPPRSPAKAGNNNVVPVGLFGKRCFIQLENGELRKIEDMRTEDFVNCCERSQELRLADSTVVKIEENPIVGTGTVTLSYNQRRNQIEYEAPLEYPYFVYGQGWASCSPDKTQQIYGLKTVHRLQVGDIVVSMIPREQAAPSTSVRGSTIITTATTTAVTARQLASTGNQHPSTEQHSVQSYHLVNSAGHHVVKQQQQQHINPVTSSQHMTAVGIHHPVVSQHSQQQQQNHPQPPQSSSPDCVSSKKRRWSAPDQICDEDEQNVKKVKT</sequence>
<name>A0A8K0DN65_IGNLU</name>
<dbReference type="Pfam" id="PF08517">
    <property type="entry name" value="AXH"/>
    <property type="match status" value="1"/>
</dbReference>
<dbReference type="AlphaFoldDB" id="A0A8K0DN65"/>
<keyword evidence="2" id="KW-0678">Repressor</keyword>
<dbReference type="Proteomes" id="UP000801492">
    <property type="component" value="Unassembled WGS sequence"/>
</dbReference>
<dbReference type="EMBL" id="VTPC01001028">
    <property type="protein sequence ID" value="KAF2903445.1"/>
    <property type="molecule type" value="Genomic_DNA"/>
</dbReference>
<dbReference type="PROSITE" id="PS51148">
    <property type="entry name" value="AXH"/>
    <property type="match status" value="1"/>
</dbReference>
<dbReference type="OrthoDB" id="10000452at2759"/>
<dbReference type="PANTHER" id="PTHR13392:SF13">
    <property type="entry name" value="AXH DOMAIN-CONTAINING PROTEIN"/>
    <property type="match status" value="1"/>
</dbReference>
<evidence type="ECO:0000313" key="9">
    <source>
        <dbReference type="EMBL" id="KAF2903445.1"/>
    </source>
</evidence>
<feature type="compositionally biased region" description="Low complexity" evidence="7">
    <location>
        <begin position="136"/>
        <end position="153"/>
    </location>
</feature>
<dbReference type="GO" id="GO:0005634">
    <property type="term" value="C:nucleus"/>
    <property type="evidence" value="ECO:0007669"/>
    <property type="project" value="UniProtKB-SubCell"/>
</dbReference>
<evidence type="ECO:0000256" key="7">
    <source>
        <dbReference type="SAM" id="MobiDB-lite"/>
    </source>
</evidence>
<feature type="compositionally biased region" description="Low complexity" evidence="7">
    <location>
        <begin position="459"/>
        <end position="470"/>
    </location>
</feature>
<dbReference type="InterPro" id="IPR043404">
    <property type="entry name" value="ATAXIN1-like"/>
</dbReference>
<feature type="compositionally biased region" description="Pro residues" evidence="7">
    <location>
        <begin position="60"/>
        <end position="73"/>
    </location>
</feature>
<evidence type="ECO:0000256" key="1">
    <source>
        <dbReference type="ARBA" id="ARBA00004123"/>
    </source>
</evidence>
<dbReference type="InterPro" id="IPR036096">
    <property type="entry name" value="Ataxin_AXH_dom_sf"/>
</dbReference>
<comment type="subcellular location">
    <subcellularLocation>
        <location evidence="1">Nucleus</location>
    </subcellularLocation>
</comment>
<evidence type="ECO:0000256" key="5">
    <source>
        <dbReference type="ARBA" id="ARBA00023163"/>
    </source>
</evidence>
<evidence type="ECO:0000313" key="10">
    <source>
        <dbReference type="Proteomes" id="UP000801492"/>
    </source>
</evidence>
<feature type="compositionally biased region" description="Polar residues" evidence="7">
    <location>
        <begin position="38"/>
        <end position="54"/>
    </location>
</feature>
<protein>
    <recommendedName>
        <fullName evidence="8">AXH domain-containing protein</fullName>
    </recommendedName>
</protein>
<evidence type="ECO:0000256" key="6">
    <source>
        <dbReference type="ARBA" id="ARBA00023242"/>
    </source>
</evidence>
<evidence type="ECO:0000256" key="4">
    <source>
        <dbReference type="ARBA" id="ARBA00023125"/>
    </source>
</evidence>
<feature type="region of interest" description="Disordered" evidence="7">
    <location>
        <begin position="124"/>
        <end position="230"/>
    </location>
</feature>
<accession>A0A8K0DN65</accession>
<keyword evidence="6" id="KW-0539">Nucleus</keyword>
<dbReference type="SMART" id="SM00536">
    <property type="entry name" value="AXH"/>
    <property type="match status" value="1"/>
</dbReference>
<feature type="domain" description="AXH" evidence="8">
    <location>
        <begin position="248"/>
        <end position="380"/>
    </location>
</feature>
<comment type="caution">
    <text evidence="9">The sequence shown here is derived from an EMBL/GenBank/DDBJ whole genome shotgun (WGS) entry which is preliminary data.</text>
</comment>
<dbReference type="InterPro" id="IPR003652">
    <property type="entry name" value="Ataxin_AXH_dom"/>
</dbReference>
<evidence type="ECO:0000256" key="3">
    <source>
        <dbReference type="ARBA" id="ARBA00023015"/>
    </source>
</evidence>